<reference evidence="2" key="2">
    <citation type="submission" date="2021-10" db="EMBL/GenBank/DDBJ databases">
        <title>Phylogenomics reveals ancestral predisposition of the termite-cultivated fungus Termitomyces towards a domesticated lifestyle.</title>
        <authorList>
            <person name="Auxier B."/>
            <person name="Grum-Grzhimaylo A."/>
            <person name="Cardenas M.E."/>
            <person name="Lodge J.D."/>
            <person name="Laessoe T."/>
            <person name="Pedersen O."/>
            <person name="Smith M.E."/>
            <person name="Kuyper T.W."/>
            <person name="Franco-Molano E.A."/>
            <person name="Baroni T.J."/>
            <person name="Aanen D.K."/>
        </authorList>
    </citation>
    <scope>NUCLEOTIDE SEQUENCE</scope>
    <source>
        <strain evidence="2">D49</strain>
    </source>
</reference>
<dbReference type="Pfam" id="PF23190">
    <property type="entry name" value="LHD_TRPY1"/>
    <property type="match status" value="1"/>
</dbReference>
<dbReference type="OrthoDB" id="2373987at2759"/>
<gene>
    <name evidence="2" type="ORF">H0H81_003835</name>
</gene>
<dbReference type="PANTHER" id="PTHR35859">
    <property type="entry name" value="NONSELECTIVE CATION CHANNEL PROTEIN"/>
    <property type="match status" value="1"/>
</dbReference>
<proteinExistence type="predicted"/>
<dbReference type="InterPro" id="IPR056337">
    <property type="entry name" value="LHD_YVC1"/>
</dbReference>
<comment type="caution">
    <text evidence="2">The sequence shown here is derived from an EMBL/GenBank/DDBJ whole genome shotgun (WGS) entry which is preliminary data.</text>
</comment>
<evidence type="ECO:0000313" key="2">
    <source>
        <dbReference type="EMBL" id="KAG5654377.1"/>
    </source>
</evidence>
<dbReference type="PANTHER" id="PTHR35859:SF1">
    <property type="entry name" value="NONSELECTIVE CATION CHANNEL PROTEIN"/>
    <property type="match status" value="1"/>
</dbReference>
<reference evidence="2" key="1">
    <citation type="submission" date="2021-02" db="EMBL/GenBank/DDBJ databases">
        <authorList>
            <person name="Nieuwenhuis M."/>
            <person name="Van De Peppel L.J.J."/>
        </authorList>
    </citation>
    <scope>NUCLEOTIDE SEQUENCE</scope>
    <source>
        <strain evidence="2">D49</strain>
    </source>
</reference>
<accession>A0A9P7GPE4</accession>
<evidence type="ECO:0000313" key="3">
    <source>
        <dbReference type="Proteomes" id="UP000717328"/>
    </source>
</evidence>
<sequence length="156" mass="17855">MIRSHFIDTPLTYDVLTGPDINYTLVQPLVEKYTAIQRNGNMSVVFCLLLNRVYFLRDENFLTKTISCSRATLCEILAIRTFRDNGTSMLKLTLTLTTTWAVYNGADPHVIQQAREERDDDLEDRVGNAIEMAILSKSKRFIKSSSCQRVINAIWT</sequence>
<protein>
    <recommendedName>
        <fullName evidence="1">YVC1 N-terminal linker helical domain-containing protein</fullName>
    </recommendedName>
</protein>
<name>A0A9P7GPE4_9AGAR</name>
<evidence type="ECO:0000259" key="1">
    <source>
        <dbReference type="Pfam" id="PF23190"/>
    </source>
</evidence>
<organism evidence="2 3">
    <name type="scientific">Sphagnurus paluster</name>
    <dbReference type="NCBI Taxonomy" id="117069"/>
    <lineage>
        <taxon>Eukaryota</taxon>
        <taxon>Fungi</taxon>
        <taxon>Dikarya</taxon>
        <taxon>Basidiomycota</taxon>
        <taxon>Agaricomycotina</taxon>
        <taxon>Agaricomycetes</taxon>
        <taxon>Agaricomycetidae</taxon>
        <taxon>Agaricales</taxon>
        <taxon>Tricholomatineae</taxon>
        <taxon>Lyophyllaceae</taxon>
        <taxon>Sphagnurus</taxon>
    </lineage>
</organism>
<feature type="domain" description="YVC1 N-terminal linker helical" evidence="1">
    <location>
        <begin position="5"/>
        <end position="155"/>
    </location>
</feature>
<keyword evidence="3" id="KW-1185">Reference proteome</keyword>
<dbReference type="InterPro" id="IPR052971">
    <property type="entry name" value="TRP_calcium_channel"/>
</dbReference>
<dbReference type="Proteomes" id="UP000717328">
    <property type="component" value="Unassembled WGS sequence"/>
</dbReference>
<dbReference type="EMBL" id="JABCKI010000010">
    <property type="protein sequence ID" value="KAG5654377.1"/>
    <property type="molecule type" value="Genomic_DNA"/>
</dbReference>
<dbReference type="AlphaFoldDB" id="A0A9P7GPE4"/>